<sequence length="231" mass="27685">MKDNRGVYIALTIIALWFISLTLLLTQYEVDFYSPLTYLLVLVQAHLYTGIFITAHDAMHSVVSPNRLVNEWIGRVCATIFAFNFYDNLNRKHHLHHRFVGTERDPDYHGGNFWVWYFNFAKQYINVWQIIFMAITYNVLKAFFPNTNVILFWMLPSIIATFQLFYFGTYLPHKGEHEPDNVHKSRSQAKNHVWAFLTCYFFGYHYEHHNSPRTPWWQLYKEKERMIEKVG</sequence>
<dbReference type="Proteomes" id="UP000199513">
    <property type="component" value="Unassembled WGS sequence"/>
</dbReference>
<dbReference type="GO" id="GO:0006629">
    <property type="term" value="P:lipid metabolic process"/>
    <property type="evidence" value="ECO:0007669"/>
    <property type="project" value="InterPro"/>
</dbReference>
<keyword evidence="1" id="KW-1133">Transmembrane helix</keyword>
<feature type="transmembrane region" description="Helical" evidence="1">
    <location>
        <begin position="124"/>
        <end position="144"/>
    </location>
</feature>
<dbReference type="InterPro" id="IPR005804">
    <property type="entry name" value="FA_desaturase_dom"/>
</dbReference>
<feature type="transmembrane region" description="Helical" evidence="1">
    <location>
        <begin position="72"/>
        <end position="89"/>
    </location>
</feature>
<dbReference type="STRING" id="1003.SAMN04488541_105020"/>
<evidence type="ECO:0000259" key="2">
    <source>
        <dbReference type="Pfam" id="PF00487"/>
    </source>
</evidence>
<reference evidence="3 4" key="1">
    <citation type="submission" date="2016-10" db="EMBL/GenBank/DDBJ databases">
        <authorList>
            <person name="de Groot N.N."/>
        </authorList>
    </citation>
    <scope>NUCLEOTIDE SEQUENCE [LARGE SCALE GENOMIC DNA]</scope>
    <source>
        <strain>GEY</strain>
        <strain evidence="4">DSM 9560</strain>
    </source>
</reference>
<dbReference type="Pfam" id="PF00487">
    <property type="entry name" value="FA_desaturase"/>
    <property type="match status" value="2"/>
</dbReference>
<dbReference type="EMBL" id="FONY01000050">
    <property type="protein sequence ID" value="SFF53391.1"/>
    <property type="molecule type" value="Genomic_DNA"/>
</dbReference>
<protein>
    <submittedName>
        <fullName evidence="3">Beta-carotene ketolase (CrtW type)</fullName>
    </submittedName>
</protein>
<evidence type="ECO:0000313" key="4">
    <source>
        <dbReference type="Proteomes" id="UP000199513"/>
    </source>
</evidence>
<feature type="transmembrane region" description="Helical" evidence="1">
    <location>
        <begin position="6"/>
        <end position="25"/>
    </location>
</feature>
<keyword evidence="1" id="KW-0812">Transmembrane</keyword>
<organism evidence="3 4">
    <name type="scientific">Thermoflexibacter ruber</name>
    <dbReference type="NCBI Taxonomy" id="1003"/>
    <lineage>
        <taxon>Bacteria</taxon>
        <taxon>Pseudomonadati</taxon>
        <taxon>Bacteroidota</taxon>
        <taxon>Cytophagia</taxon>
        <taxon>Cytophagales</taxon>
        <taxon>Thermoflexibacteraceae</taxon>
        <taxon>Thermoflexibacter</taxon>
    </lineage>
</organism>
<name>A0A1I2JL45_9BACT</name>
<gene>
    <name evidence="3" type="ORF">SAMN04488541_105020</name>
</gene>
<accession>A0A1I2JL45</accession>
<dbReference type="AlphaFoldDB" id="A0A1I2JL45"/>
<proteinExistence type="predicted"/>
<feature type="transmembrane region" description="Helical" evidence="1">
    <location>
        <begin position="32"/>
        <end position="52"/>
    </location>
</feature>
<keyword evidence="1" id="KW-0472">Membrane</keyword>
<evidence type="ECO:0000256" key="1">
    <source>
        <dbReference type="SAM" id="Phobius"/>
    </source>
</evidence>
<feature type="transmembrane region" description="Helical" evidence="1">
    <location>
        <begin position="150"/>
        <end position="171"/>
    </location>
</feature>
<feature type="domain" description="Fatty acid desaturase" evidence="2">
    <location>
        <begin position="35"/>
        <end position="121"/>
    </location>
</feature>
<evidence type="ECO:0000313" key="3">
    <source>
        <dbReference type="EMBL" id="SFF53391.1"/>
    </source>
</evidence>
<feature type="domain" description="Fatty acid desaturase" evidence="2">
    <location>
        <begin position="127"/>
        <end position="227"/>
    </location>
</feature>
<keyword evidence="4" id="KW-1185">Reference proteome</keyword>
<dbReference type="RefSeq" id="WP_177217469.1">
    <property type="nucleotide sequence ID" value="NZ_FONY01000050.1"/>
</dbReference>